<protein>
    <submittedName>
        <fullName evidence="2">Uncharacterized protein</fullName>
    </submittedName>
</protein>
<name>A0A8H6Y0L7_9AGAR</name>
<dbReference type="AlphaFoldDB" id="A0A8H6Y0L7"/>
<feature type="compositionally biased region" description="Acidic residues" evidence="1">
    <location>
        <begin position="55"/>
        <end position="64"/>
    </location>
</feature>
<evidence type="ECO:0000256" key="1">
    <source>
        <dbReference type="SAM" id="MobiDB-lite"/>
    </source>
</evidence>
<reference evidence="2" key="1">
    <citation type="submission" date="2020-05" db="EMBL/GenBank/DDBJ databases">
        <title>Mycena genomes resolve the evolution of fungal bioluminescence.</title>
        <authorList>
            <person name="Tsai I.J."/>
        </authorList>
    </citation>
    <scope>NUCLEOTIDE SEQUENCE</scope>
    <source>
        <strain evidence="2">CCC161011</strain>
    </source>
</reference>
<dbReference type="EMBL" id="JACAZI010000009">
    <property type="protein sequence ID" value="KAF7351843.1"/>
    <property type="molecule type" value="Genomic_DNA"/>
</dbReference>
<feature type="region of interest" description="Disordered" evidence="1">
    <location>
        <begin position="1"/>
        <end position="41"/>
    </location>
</feature>
<organism evidence="2 3">
    <name type="scientific">Mycena venus</name>
    <dbReference type="NCBI Taxonomy" id="2733690"/>
    <lineage>
        <taxon>Eukaryota</taxon>
        <taxon>Fungi</taxon>
        <taxon>Dikarya</taxon>
        <taxon>Basidiomycota</taxon>
        <taxon>Agaricomycotina</taxon>
        <taxon>Agaricomycetes</taxon>
        <taxon>Agaricomycetidae</taxon>
        <taxon>Agaricales</taxon>
        <taxon>Marasmiineae</taxon>
        <taxon>Mycenaceae</taxon>
        <taxon>Mycena</taxon>
    </lineage>
</organism>
<gene>
    <name evidence="2" type="ORF">MVEN_01145500</name>
</gene>
<accession>A0A8H6Y0L7</accession>
<sequence>MADVSGMNSFAGRIGSLRAPGHRISGAPGPAPPPQDVDNPSAFQANLAAIKNTFEGEDLWDSSDNESPAAPNGTHMPTASNTAAYLQRICPTHTKIYALTYGPPGQRAALLVACYAPARRASGAWRRCREVPEKARLYRTDGGAAEDRLDCVLTPS</sequence>
<feature type="region of interest" description="Disordered" evidence="1">
    <location>
        <begin position="54"/>
        <end position="78"/>
    </location>
</feature>
<keyword evidence="3" id="KW-1185">Reference proteome</keyword>
<evidence type="ECO:0000313" key="3">
    <source>
        <dbReference type="Proteomes" id="UP000620124"/>
    </source>
</evidence>
<comment type="caution">
    <text evidence="2">The sequence shown here is derived from an EMBL/GenBank/DDBJ whole genome shotgun (WGS) entry which is preliminary data.</text>
</comment>
<evidence type="ECO:0000313" key="2">
    <source>
        <dbReference type="EMBL" id="KAF7351843.1"/>
    </source>
</evidence>
<proteinExistence type="predicted"/>
<dbReference type="Proteomes" id="UP000620124">
    <property type="component" value="Unassembled WGS sequence"/>
</dbReference>